<dbReference type="Proteomes" id="UP001188597">
    <property type="component" value="Unassembled WGS sequence"/>
</dbReference>
<comment type="caution">
    <text evidence="3">The sequence shown here is derived from an EMBL/GenBank/DDBJ whole genome shotgun (WGS) entry which is preliminary data.</text>
</comment>
<name>A0AA88WDB4_9ASTE</name>
<feature type="compositionally biased region" description="Low complexity" evidence="1">
    <location>
        <begin position="179"/>
        <end position="190"/>
    </location>
</feature>
<feature type="compositionally biased region" description="Polar residues" evidence="1">
    <location>
        <begin position="69"/>
        <end position="86"/>
    </location>
</feature>
<evidence type="ECO:0000256" key="1">
    <source>
        <dbReference type="SAM" id="MobiDB-lite"/>
    </source>
</evidence>
<evidence type="ECO:0000313" key="3">
    <source>
        <dbReference type="EMBL" id="KAK3023693.1"/>
    </source>
</evidence>
<feature type="signal peptide" evidence="2">
    <location>
        <begin position="1"/>
        <end position="20"/>
    </location>
</feature>
<reference evidence="3" key="1">
    <citation type="submission" date="2022-12" db="EMBL/GenBank/DDBJ databases">
        <title>Draft genome assemblies for two species of Escallonia (Escalloniales).</title>
        <authorList>
            <person name="Chanderbali A."/>
            <person name="Dervinis C."/>
            <person name="Anghel I."/>
            <person name="Soltis D."/>
            <person name="Soltis P."/>
            <person name="Zapata F."/>
        </authorList>
    </citation>
    <scope>NUCLEOTIDE SEQUENCE</scope>
    <source>
        <strain evidence="3">UCBG64.0493</strain>
        <tissue evidence="3">Leaf</tissue>
    </source>
</reference>
<dbReference type="AlphaFoldDB" id="A0AA88WDB4"/>
<feature type="region of interest" description="Disordered" evidence="1">
    <location>
        <begin position="44"/>
        <end position="216"/>
    </location>
</feature>
<sequence>MVGWLIWLLLDPLGCGGGSGSRCWGGGGLVELGGCGRLPKYESSHEFQTKKKRQQQRQHDDNAKRQKIQHQQQHARLPPIQQSGQGHAQMRPGPNPPMHGSQAQVVAGPSHHYAKPRGAAAGPNRYPQSGNPSGGYNHPSRGQGGGGYVSGPYPPQGRAPPYGLSGMPGPGPRGGNNSGYGVTAPNYPQGGPYGGPGAGRGPNMGGNRNQQYGWQQ</sequence>
<keyword evidence="4" id="KW-1185">Reference proteome</keyword>
<dbReference type="EMBL" id="JAVXUP010000641">
    <property type="protein sequence ID" value="KAK3023693.1"/>
    <property type="molecule type" value="Genomic_DNA"/>
</dbReference>
<evidence type="ECO:0000313" key="4">
    <source>
        <dbReference type="Proteomes" id="UP001188597"/>
    </source>
</evidence>
<gene>
    <name evidence="3" type="ORF">RJ639_044303</name>
</gene>
<protein>
    <submittedName>
        <fullName evidence="3">Uncharacterized protein</fullName>
    </submittedName>
</protein>
<feature type="compositionally biased region" description="Gly residues" evidence="1">
    <location>
        <begin position="191"/>
        <end position="204"/>
    </location>
</feature>
<keyword evidence="2" id="KW-0732">Signal</keyword>
<proteinExistence type="predicted"/>
<evidence type="ECO:0000256" key="2">
    <source>
        <dbReference type="SAM" id="SignalP"/>
    </source>
</evidence>
<feature type="compositionally biased region" description="Gly residues" evidence="1">
    <location>
        <begin position="166"/>
        <end position="178"/>
    </location>
</feature>
<accession>A0AA88WDB4</accession>
<feature type="chain" id="PRO_5041714994" evidence="2">
    <location>
        <begin position="21"/>
        <end position="216"/>
    </location>
</feature>
<organism evidence="3 4">
    <name type="scientific">Escallonia herrerae</name>
    <dbReference type="NCBI Taxonomy" id="1293975"/>
    <lineage>
        <taxon>Eukaryota</taxon>
        <taxon>Viridiplantae</taxon>
        <taxon>Streptophyta</taxon>
        <taxon>Embryophyta</taxon>
        <taxon>Tracheophyta</taxon>
        <taxon>Spermatophyta</taxon>
        <taxon>Magnoliopsida</taxon>
        <taxon>eudicotyledons</taxon>
        <taxon>Gunneridae</taxon>
        <taxon>Pentapetalae</taxon>
        <taxon>asterids</taxon>
        <taxon>campanulids</taxon>
        <taxon>Escalloniales</taxon>
        <taxon>Escalloniaceae</taxon>
        <taxon>Escallonia</taxon>
    </lineage>
</organism>